<dbReference type="EMBL" id="CP048222">
    <property type="protein sequence ID" value="QHT71671.1"/>
    <property type="molecule type" value="Genomic_DNA"/>
</dbReference>
<evidence type="ECO:0008006" key="4">
    <source>
        <dbReference type="Google" id="ProtNLM"/>
    </source>
</evidence>
<gene>
    <name evidence="2" type="ORF">GXP67_35885</name>
</gene>
<reference evidence="2 3" key="1">
    <citation type="submission" date="2020-01" db="EMBL/GenBank/DDBJ databases">
        <authorList>
            <person name="Kim M.K."/>
        </authorList>
    </citation>
    <scope>NUCLEOTIDE SEQUENCE [LARGE SCALE GENOMIC DNA]</scope>
    <source>
        <strain evidence="2 3">172606-1</strain>
    </source>
</reference>
<evidence type="ECO:0000256" key="1">
    <source>
        <dbReference type="SAM" id="Phobius"/>
    </source>
</evidence>
<keyword evidence="1" id="KW-1133">Transmembrane helix</keyword>
<keyword evidence="1" id="KW-0812">Transmembrane</keyword>
<protein>
    <recommendedName>
        <fullName evidence="4">DUF2306 domain-containing protein</fullName>
    </recommendedName>
</protein>
<feature type="transmembrane region" description="Helical" evidence="1">
    <location>
        <begin position="135"/>
        <end position="155"/>
    </location>
</feature>
<evidence type="ECO:0000313" key="2">
    <source>
        <dbReference type="EMBL" id="QHT71671.1"/>
    </source>
</evidence>
<evidence type="ECO:0000313" key="3">
    <source>
        <dbReference type="Proteomes" id="UP000480178"/>
    </source>
</evidence>
<feature type="transmembrane region" description="Helical" evidence="1">
    <location>
        <begin position="68"/>
        <end position="88"/>
    </location>
</feature>
<feature type="transmembrane region" description="Helical" evidence="1">
    <location>
        <begin position="28"/>
        <end position="48"/>
    </location>
</feature>
<keyword evidence="3" id="KW-1185">Reference proteome</keyword>
<name>A0A6C0GU02_9BACT</name>
<accession>A0A6C0GU02</accession>
<dbReference type="AlphaFoldDB" id="A0A6C0GU02"/>
<dbReference type="KEGG" id="rhoz:GXP67_35885"/>
<organism evidence="2 3">
    <name type="scientific">Rhodocytophaga rosea</name>
    <dbReference type="NCBI Taxonomy" id="2704465"/>
    <lineage>
        <taxon>Bacteria</taxon>
        <taxon>Pseudomonadati</taxon>
        <taxon>Bacteroidota</taxon>
        <taxon>Cytophagia</taxon>
        <taxon>Cytophagales</taxon>
        <taxon>Rhodocytophagaceae</taxon>
        <taxon>Rhodocytophaga</taxon>
    </lineage>
</organism>
<dbReference type="RefSeq" id="WP_162447604.1">
    <property type="nucleotide sequence ID" value="NZ_CP048222.1"/>
</dbReference>
<dbReference type="Proteomes" id="UP000480178">
    <property type="component" value="Chromosome"/>
</dbReference>
<feature type="transmembrane region" description="Helical" evidence="1">
    <location>
        <begin position="100"/>
        <end position="123"/>
    </location>
</feature>
<proteinExistence type="predicted"/>
<sequence>MNKISTPGISAASVTGHRMNSSTFQTRYVKYFFVAMACLFPILVLLGFVPDYVVIFGGQLKVHWFSHLHGVIMSAWLAMFFTQSFLAAKGNLRLHRQLGMISFGLGILVWLTMIIVTFRALIANNPPMEDSQFDVLLIALNQVVLFGLFFTWGMLVRKKDTTAHKRLLLLATIVILQAAIDRIRFLPGINTFIFIRFLYLDLLLVPLLIYDYFTLKRIHQITWIGAICIGLVQAGNVIGVESRAWHQFWFNAISPFVEKVVEVQLTDKQAALLVGDYGDKNWHMTISQESGKLYLQLPTLPKRELGATSSTRLFVRTINWKLNFIIGTDGQVTKIINDQIAIEWEAKRIKQP</sequence>
<feature type="transmembrane region" description="Helical" evidence="1">
    <location>
        <begin position="191"/>
        <end position="213"/>
    </location>
</feature>
<keyword evidence="1" id="KW-0472">Membrane</keyword>